<dbReference type="Pfam" id="PF05133">
    <property type="entry name" value="SPP1_portal"/>
    <property type="match status" value="1"/>
</dbReference>
<evidence type="ECO:0000313" key="2">
    <source>
        <dbReference type="Proteomes" id="UP000249099"/>
    </source>
</evidence>
<gene>
    <name evidence="1" type="ORF">B8A44_08145</name>
</gene>
<proteinExistence type="predicted"/>
<organism evidence="1 2">
    <name type="scientific">Dolosigranulum pigrum</name>
    <dbReference type="NCBI Taxonomy" id="29394"/>
    <lineage>
        <taxon>Bacteria</taxon>
        <taxon>Bacillati</taxon>
        <taxon>Bacillota</taxon>
        <taxon>Bacilli</taxon>
        <taxon>Lactobacillales</taxon>
        <taxon>Carnobacteriaceae</taxon>
        <taxon>Dolosigranulum</taxon>
    </lineage>
</organism>
<dbReference type="NCBIfam" id="TIGR01538">
    <property type="entry name" value="portal_SPP1"/>
    <property type="match status" value="1"/>
</dbReference>
<protein>
    <submittedName>
        <fullName evidence="1">Phage portal protein</fullName>
    </submittedName>
</protein>
<dbReference type="AlphaFoldDB" id="A0A328KRT7"/>
<comment type="caution">
    <text evidence="1">The sequence shown here is derived from an EMBL/GenBank/DDBJ whole genome shotgun (WGS) entry which is preliminary data.</text>
</comment>
<dbReference type="InterPro" id="IPR021145">
    <property type="entry name" value="Portal_protein_SPP1_Gp6-like"/>
</dbReference>
<dbReference type="RefSeq" id="WP_112790454.1">
    <property type="nucleotide sequence ID" value="NZ_NAQV01000026.1"/>
</dbReference>
<dbReference type="InterPro" id="IPR006428">
    <property type="entry name" value="Portal_SPP1-type"/>
</dbReference>
<sequence length="492" mass="56976">MRVNDFECARDEREGKIQLNERFDTLTFDDESNQEYVYESMDDLLANPKDLREMIQHFLEVQKPRLEILEGYSKGHNHTILTGRRRLNEGKADHRISHNWGGYISHFTTGFIASIPIDISADNDQQQNELDSISTFNDLDNLNQELIFDTSRVGRAYELHRRNEDGFDCIHLIDFKEMFVIREKTVERGIIGAVHVPIYGDELDITVYTDREIIQYESTKESLVQLNEASRRKHLYGDVPVVEWKNNRFREGDWENEIGLFDAYDSAQSDTANYMSDLNDAALVIKGDLQNSGLAPEDLFLMSKANIFLLQSGTTVDGKQTSVDADYVHKKYDVDGTEAYKKRLLDDIYKLVNVPNIDDDKFGSQSGIAIQYKLIGLQQLKATKVSYYTKALRRRYKLIAGIHKELNGIPFDPFELTFTFHENLPQDVWEEVEHFRASGGELSQETLAELTSFTDYKQEQERLENEEFERSVPFMTDAEMRDSQWQGLSSEQ</sequence>
<evidence type="ECO:0000313" key="1">
    <source>
        <dbReference type="EMBL" id="RAN62232.1"/>
    </source>
</evidence>
<reference evidence="1 2" key="1">
    <citation type="submission" date="2017-03" db="EMBL/GenBank/DDBJ databases">
        <title>wgs assembly of Dolosigranulum pigrum KPL CDC strains.</title>
        <authorList>
            <person name="Brugger S.D."/>
            <person name="Pettigrew M."/>
            <person name="Kong Y."/>
            <person name="Lemon K.P."/>
        </authorList>
    </citation>
    <scope>NUCLEOTIDE SEQUENCE [LARGE SCALE GENOMIC DNA]</scope>
    <source>
        <strain evidence="1 2">KPL1931_CDC4294-98</strain>
    </source>
</reference>
<dbReference type="Proteomes" id="UP000249099">
    <property type="component" value="Unassembled WGS sequence"/>
</dbReference>
<dbReference type="EMBL" id="NAQV01000026">
    <property type="protein sequence ID" value="RAN62232.1"/>
    <property type="molecule type" value="Genomic_DNA"/>
</dbReference>
<accession>A0A328KRT7</accession>
<name>A0A328KRT7_9LACT</name>